<protein>
    <submittedName>
        <fullName evidence="2">13894_t:CDS:1</fullName>
    </submittedName>
</protein>
<evidence type="ECO:0000256" key="1">
    <source>
        <dbReference type="SAM" id="Phobius"/>
    </source>
</evidence>
<keyword evidence="3" id="KW-1185">Reference proteome</keyword>
<reference evidence="2" key="1">
    <citation type="submission" date="2022-08" db="EMBL/GenBank/DDBJ databases">
        <authorList>
            <person name="Kallberg Y."/>
            <person name="Tangrot J."/>
            <person name="Rosling A."/>
        </authorList>
    </citation>
    <scope>NUCLEOTIDE SEQUENCE</scope>
    <source>
        <strain evidence="2">Wild A</strain>
    </source>
</reference>
<keyword evidence="1" id="KW-0812">Transmembrane</keyword>
<feature type="non-terminal residue" evidence="2">
    <location>
        <position position="1"/>
    </location>
</feature>
<comment type="caution">
    <text evidence="2">The sequence shown here is derived from an EMBL/GenBank/DDBJ whole genome shotgun (WGS) entry which is preliminary data.</text>
</comment>
<proteinExistence type="predicted"/>
<feature type="transmembrane region" description="Helical" evidence="1">
    <location>
        <begin position="14"/>
        <end position="34"/>
    </location>
</feature>
<dbReference type="Proteomes" id="UP001153678">
    <property type="component" value="Unassembled WGS sequence"/>
</dbReference>
<evidence type="ECO:0000313" key="2">
    <source>
        <dbReference type="EMBL" id="CAI2200925.1"/>
    </source>
</evidence>
<organism evidence="2 3">
    <name type="scientific">Funneliformis geosporum</name>
    <dbReference type="NCBI Taxonomy" id="1117311"/>
    <lineage>
        <taxon>Eukaryota</taxon>
        <taxon>Fungi</taxon>
        <taxon>Fungi incertae sedis</taxon>
        <taxon>Mucoromycota</taxon>
        <taxon>Glomeromycotina</taxon>
        <taxon>Glomeromycetes</taxon>
        <taxon>Glomerales</taxon>
        <taxon>Glomeraceae</taxon>
        <taxon>Funneliformis</taxon>
    </lineage>
</organism>
<evidence type="ECO:0000313" key="3">
    <source>
        <dbReference type="Proteomes" id="UP001153678"/>
    </source>
</evidence>
<name>A0A9W4TBG4_9GLOM</name>
<dbReference type="EMBL" id="CAMKVN010025917">
    <property type="protein sequence ID" value="CAI2200925.1"/>
    <property type="molecule type" value="Genomic_DNA"/>
</dbReference>
<dbReference type="AlphaFoldDB" id="A0A9W4TBG4"/>
<sequence>WFRTSTADEHLRKVIRLTILLCVGSFTVGGRPIFAKSSR</sequence>
<keyword evidence="1" id="KW-1133">Transmembrane helix</keyword>
<keyword evidence="1" id="KW-0472">Membrane</keyword>
<accession>A0A9W4TBG4</accession>
<gene>
    <name evidence="2" type="ORF">FWILDA_LOCUS19810</name>
</gene>
<feature type="non-terminal residue" evidence="2">
    <location>
        <position position="39"/>
    </location>
</feature>